<dbReference type="InterPro" id="IPR011009">
    <property type="entry name" value="Kinase-like_dom_sf"/>
</dbReference>
<organism evidence="2 3">
    <name type="scientific">Dictyobacter aurantiacus</name>
    <dbReference type="NCBI Taxonomy" id="1936993"/>
    <lineage>
        <taxon>Bacteria</taxon>
        <taxon>Bacillati</taxon>
        <taxon>Chloroflexota</taxon>
        <taxon>Ktedonobacteria</taxon>
        <taxon>Ktedonobacterales</taxon>
        <taxon>Dictyobacteraceae</taxon>
        <taxon>Dictyobacter</taxon>
    </lineage>
</organism>
<gene>
    <name evidence="2" type="ORF">KDAU_02140</name>
</gene>
<dbReference type="AlphaFoldDB" id="A0A401Z7S1"/>
<protein>
    <recommendedName>
        <fullName evidence="1">Aminoglycoside phosphotransferase domain-containing protein</fullName>
    </recommendedName>
</protein>
<sequence length="367" mass="40626">MNENEFEQQPTEDSATDENLLDLNEVMQAFGISTWNNQGPLEVPGSDNLSLAVEIAGQPYVLRERPQGPLGEDIQFRYAFQQHLKDAGIPVPSFLRTPQGDPTVQIGEDLFEIQQQIGGELFSTSSQRSLDWVESAGAMLGRIHQASQQYRGAQNRWPVEAQIGSLVQGYLNLARSRAAEGSLQALNSALQEWADQWEAVLPQAMMSIGGNHSLPEFHIHGDYHALNLRFGPFGVSAVTGLEAARWEKRIFEVAYALFYFGALAWLPGSNATPPLVKRGMAPERVRSFLQGYRGLCPPVSGEANLLVDALTLISPIATLNGPLEDLFYADEEAESAVIDDLLERLAWATSLPSWLGRVRRSFAEMWE</sequence>
<dbReference type="Proteomes" id="UP000287224">
    <property type="component" value="Unassembled WGS sequence"/>
</dbReference>
<evidence type="ECO:0000313" key="3">
    <source>
        <dbReference type="Proteomes" id="UP000287224"/>
    </source>
</evidence>
<evidence type="ECO:0000313" key="2">
    <source>
        <dbReference type="EMBL" id="GCE02885.1"/>
    </source>
</evidence>
<dbReference type="EMBL" id="BIFQ01000001">
    <property type="protein sequence ID" value="GCE02885.1"/>
    <property type="molecule type" value="Genomic_DNA"/>
</dbReference>
<name>A0A401Z7S1_9CHLR</name>
<dbReference type="Gene3D" id="3.30.200.20">
    <property type="entry name" value="Phosphorylase Kinase, domain 1"/>
    <property type="match status" value="1"/>
</dbReference>
<reference evidence="3" key="1">
    <citation type="submission" date="2018-12" db="EMBL/GenBank/DDBJ databases">
        <title>Tengunoibacter tsumagoiensis gen. nov., sp. nov., Dictyobacter kobayashii sp. nov., D. alpinus sp. nov., and D. joshuensis sp. nov. and description of Dictyobacteraceae fam. nov. within the order Ktedonobacterales isolated from Tengu-no-mugimeshi.</title>
        <authorList>
            <person name="Wang C.M."/>
            <person name="Zheng Y."/>
            <person name="Sakai Y."/>
            <person name="Toyoda A."/>
            <person name="Minakuchi Y."/>
            <person name="Abe K."/>
            <person name="Yokota A."/>
            <person name="Yabe S."/>
        </authorList>
    </citation>
    <scope>NUCLEOTIDE SEQUENCE [LARGE SCALE GENOMIC DNA]</scope>
    <source>
        <strain evidence="3">S-27</strain>
    </source>
</reference>
<feature type="domain" description="Aminoglycoside phosphotransferase" evidence="1">
    <location>
        <begin position="45"/>
        <end position="261"/>
    </location>
</feature>
<dbReference type="SUPFAM" id="SSF56112">
    <property type="entry name" value="Protein kinase-like (PK-like)"/>
    <property type="match status" value="1"/>
</dbReference>
<dbReference type="OrthoDB" id="144290at2"/>
<dbReference type="RefSeq" id="WP_160145560.1">
    <property type="nucleotide sequence ID" value="NZ_BIFQ01000001.1"/>
</dbReference>
<proteinExistence type="predicted"/>
<keyword evidence="3" id="KW-1185">Reference proteome</keyword>
<dbReference type="InterPro" id="IPR002575">
    <property type="entry name" value="Aminoglycoside_PTrfase"/>
</dbReference>
<comment type="caution">
    <text evidence="2">The sequence shown here is derived from an EMBL/GenBank/DDBJ whole genome shotgun (WGS) entry which is preliminary data.</text>
</comment>
<dbReference type="Gene3D" id="3.90.1200.10">
    <property type="match status" value="1"/>
</dbReference>
<dbReference type="Pfam" id="PF01636">
    <property type="entry name" value="APH"/>
    <property type="match status" value="1"/>
</dbReference>
<accession>A0A401Z7S1</accession>
<evidence type="ECO:0000259" key="1">
    <source>
        <dbReference type="Pfam" id="PF01636"/>
    </source>
</evidence>